<dbReference type="EMBL" id="CP023777">
    <property type="protein sequence ID" value="ATL49068.1"/>
    <property type="molecule type" value="Genomic_DNA"/>
</dbReference>
<gene>
    <name evidence="1" type="ORF">COR50_18880</name>
</gene>
<accession>A0A291QYP6</accession>
<proteinExistence type="predicted"/>
<dbReference type="KEGG" id="cbae:COR50_18880"/>
<keyword evidence="2" id="KW-1185">Reference proteome</keyword>
<reference evidence="1 2" key="1">
    <citation type="submission" date="2017-10" db="EMBL/GenBank/DDBJ databases">
        <title>Paenichitinophaga pekingensis gen. nov., sp. nov., isolated from activated sludge.</title>
        <authorList>
            <person name="Jin D."/>
            <person name="Kong X."/>
            <person name="Deng Y."/>
            <person name="Bai Z."/>
        </authorList>
    </citation>
    <scope>NUCLEOTIDE SEQUENCE [LARGE SCALE GENOMIC DNA]</scope>
    <source>
        <strain evidence="1 2">13</strain>
    </source>
</reference>
<evidence type="ECO:0000313" key="2">
    <source>
        <dbReference type="Proteomes" id="UP000220133"/>
    </source>
</evidence>
<name>A0A291QYP6_9BACT</name>
<evidence type="ECO:0000313" key="1">
    <source>
        <dbReference type="EMBL" id="ATL49068.1"/>
    </source>
</evidence>
<dbReference type="AlphaFoldDB" id="A0A291QYP6"/>
<sequence length="188" mass="20591">MQLGKGKSHLLKAFYPCHGDPFAIFKTSIMNKKQCINRIPALLLLLVALNGCMPGLPSVPGRKKLPADEKKFLVQLADPANDSATINLINTYRPIAIPFLAEWAKENRGGVTIDLRAAEGGDRLYAHYLLQKEGYFNIPVELIWDSQSASRAARFLEFANGCSEVNILNAGQDAGELGLNCSYPGPNF</sequence>
<protein>
    <submittedName>
        <fullName evidence="1">Uncharacterized protein</fullName>
    </submittedName>
</protein>
<organism evidence="1 2">
    <name type="scientific">Chitinophaga caeni</name>
    <dbReference type="NCBI Taxonomy" id="2029983"/>
    <lineage>
        <taxon>Bacteria</taxon>
        <taxon>Pseudomonadati</taxon>
        <taxon>Bacteroidota</taxon>
        <taxon>Chitinophagia</taxon>
        <taxon>Chitinophagales</taxon>
        <taxon>Chitinophagaceae</taxon>
        <taxon>Chitinophaga</taxon>
    </lineage>
</organism>
<dbReference type="Proteomes" id="UP000220133">
    <property type="component" value="Chromosome"/>
</dbReference>